<keyword evidence="4" id="KW-0479">Metal-binding</keyword>
<reference evidence="10" key="1">
    <citation type="journal article" date="2019" name="Proc. Natl. Acad. Sci. U.S.A.">
        <title>Principles of plastid reductive evolution illuminated by nonphotosynthetic chrysophytes.</title>
        <authorList>
            <person name="Dorrell R.G."/>
            <person name="Azuma T."/>
            <person name="Nomura M."/>
            <person name="Audren de Kerdre G."/>
            <person name="Paoli L."/>
            <person name="Yang S."/>
            <person name="Bowler C."/>
            <person name="Ishii K."/>
            <person name="Miyashita H."/>
            <person name="Gile G.H."/>
            <person name="Kamikawa R."/>
        </authorList>
    </citation>
    <scope>NUCLEOTIDE SEQUENCE</scope>
    <source>
        <strain evidence="10">NIES-1846</strain>
    </source>
</reference>
<sequence>MKNYKIKIINKLLNINYTLICNEDEYILDLIEKSNYYIPYSCRSGNCSTCIAKILNKKGTVFQLKPNYLTKIQLLNNYILTCITIPTSNLTLLIK</sequence>
<dbReference type="InterPro" id="IPR012675">
    <property type="entry name" value="Beta-grasp_dom_sf"/>
</dbReference>
<protein>
    <submittedName>
        <fullName evidence="10">Ferredoxin</fullName>
    </submittedName>
</protein>
<keyword evidence="3" id="KW-0001">2Fe-2S</keyword>
<dbReference type="PANTHER" id="PTHR43112">
    <property type="entry name" value="FERREDOXIN"/>
    <property type="match status" value="1"/>
</dbReference>
<accession>A0A455RFR3</accession>
<dbReference type="GO" id="GO:0051537">
    <property type="term" value="F:2 iron, 2 sulfur cluster binding"/>
    <property type="evidence" value="ECO:0007669"/>
    <property type="project" value="UniProtKB-KW"/>
</dbReference>
<evidence type="ECO:0000256" key="7">
    <source>
        <dbReference type="ARBA" id="ARBA00023014"/>
    </source>
</evidence>
<organism evidence="10">
    <name type="scientific">Spumella sp. NIES-1846</name>
    <dbReference type="NCBI Taxonomy" id="2490549"/>
    <lineage>
        <taxon>Eukaryota</taxon>
        <taxon>Sar</taxon>
        <taxon>Stramenopiles</taxon>
        <taxon>Ochrophyta</taxon>
        <taxon>Chrysophyceae</taxon>
        <taxon>Chromulinales</taxon>
        <taxon>Chromulinaceae</taxon>
        <taxon>Spumella</taxon>
    </lineage>
</organism>
<comment type="similarity">
    <text evidence="1">Belongs to the 2Fe2S plant-type ferredoxin family.</text>
</comment>
<evidence type="ECO:0000256" key="3">
    <source>
        <dbReference type="ARBA" id="ARBA00022714"/>
    </source>
</evidence>
<dbReference type="InterPro" id="IPR036010">
    <property type="entry name" value="2Fe-2S_ferredoxin-like_sf"/>
</dbReference>
<dbReference type="AlphaFoldDB" id="A0A455RFR3"/>
<comment type="cofactor">
    <cofactor evidence="8">
        <name>[2Fe-2S] cluster</name>
        <dbReference type="ChEBI" id="CHEBI:190135"/>
    </cofactor>
</comment>
<dbReference type="EMBL" id="AP019363">
    <property type="protein sequence ID" value="BBH43094.1"/>
    <property type="molecule type" value="Genomic_DNA"/>
</dbReference>
<dbReference type="GO" id="GO:0046872">
    <property type="term" value="F:metal ion binding"/>
    <property type="evidence" value="ECO:0007669"/>
    <property type="project" value="UniProtKB-KW"/>
</dbReference>
<keyword evidence="2" id="KW-0813">Transport</keyword>
<dbReference type="PROSITE" id="PS00197">
    <property type="entry name" value="2FE2S_FER_1"/>
    <property type="match status" value="1"/>
</dbReference>
<dbReference type="PROSITE" id="PS51085">
    <property type="entry name" value="2FE2S_FER_2"/>
    <property type="match status" value="1"/>
</dbReference>
<dbReference type="SUPFAM" id="SSF54292">
    <property type="entry name" value="2Fe-2S ferredoxin-like"/>
    <property type="match status" value="1"/>
</dbReference>
<keyword evidence="7" id="KW-0411">Iron-sulfur</keyword>
<name>A0A455RFR3_9STRA</name>
<evidence type="ECO:0000313" key="10">
    <source>
        <dbReference type="EMBL" id="BBH43094.1"/>
    </source>
</evidence>
<evidence type="ECO:0000256" key="2">
    <source>
        <dbReference type="ARBA" id="ARBA00022448"/>
    </source>
</evidence>
<keyword evidence="6" id="KW-0408">Iron</keyword>
<keyword evidence="10" id="KW-0934">Plastid</keyword>
<evidence type="ECO:0000256" key="4">
    <source>
        <dbReference type="ARBA" id="ARBA00022723"/>
    </source>
</evidence>
<evidence type="ECO:0000256" key="8">
    <source>
        <dbReference type="ARBA" id="ARBA00034078"/>
    </source>
</evidence>
<dbReference type="CDD" id="cd00207">
    <property type="entry name" value="fer2"/>
    <property type="match status" value="1"/>
</dbReference>
<geneLocation type="plastid" evidence="10"/>
<evidence type="ECO:0000256" key="6">
    <source>
        <dbReference type="ARBA" id="ARBA00023004"/>
    </source>
</evidence>
<gene>
    <name evidence="10" type="primary">petF</name>
</gene>
<evidence type="ECO:0000259" key="9">
    <source>
        <dbReference type="PROSITE" id="PS51085"/>
    </source>
</evidence>
<dbReference type="PANTHER" id="PTHR43112:SF3">
    <property type="entry name" value="FERREDOXIN-2, CHLOROPLASTIC"/>
    <property type="match status" value="1"/>
</dbReference>
<feature type="domain" description="2Fe-2S ferredoxin-type" evidence="9">
    <location>
        <begin position="4"/>
        <end position="95"/>
    </location>
</feature>
<dbReference type="InterPro" id="IPR001041">
    <property type="entry name" value="2Fe-2S_ferredoxin-type"/>
</dbReference>
<dbReference type="Pfam" id="PF00111">
    <property type="entry name" value="Fer2"/>
    <property type="match status" value="1"/>
</dbReference>
<proteinExistence type="inferred from homology"/>
<dbReference type="InterPro" id="IPR006058">
    <property type="entry name" value="2Fe2S_fd_BS"/>
</dbReference>
<evidence type="ECO:0000256" key="5">
    <source>
        <dbReference type="ARBA" id="ARBA00022982"/>
    </source>
</evidence>
<evidence type="ECO:0000256" key="1">
    <source>
        <dbReference type="ARBA" id="ARBA00007874"/>
    </source>
</evidence>
<dbReference type="Gene3D" id="3.10.20.30">
    <property type="match status" value="1"/>
</dbReference>
<keyword evidence="5" id="KW-0249">Electron transport</keyword>